<dbReference type="AlphaFoldDB" id="A0A372ISV9"/>
<comment type="caution">
    <text evidence="1">The sequence shown here is derived from an EMBL/GenBank/DDBJ whole genome shotgun (WGS) entry which is preliminary data.</text>
</comment>
<dbReference type="Proteomes" id="UP000264702">
    <property type="component" value="Unassembled WGS sequence"/>
</dbReference>
<protein>
    <recommendedName>
        <fullName evidence="3">Lipoprotein</fullName>
    </recommendedName>
</protein>
<organism evidence="1 2">
    <name type="scientific">Paracidobacterium acidisoli</name>
    <dbReference type="NCBI Taxonomy" id="2303751"/>
    <lineage>
        <taxon>Bacteria</taxon>
        <taxon>Pseudomonadati</taxon>
        <taxon>Acidobacteriota</taxon>
        <taxon>Terriglobia</taxon>
        <taxon>Terriglobales</taxon>
        <taxon>Acidobacteriaceae</taxon>
        <taxon>Paracidobacterium</taxon>
    </lineage>
</organism>
<evidence type="ECO:0000313" key="2">
    <source>
        <dbReference type="Proteomes" id="UP000264702"/>
    </source>
</evidence>
<dbReference type="EMBL" id="QVQT01000002">
    <property type="protein sequence ID" value="RFU17994.1"/>
    <property type="molecule type" value="Genomic_DNA"/>
</dbReference>
<keyword evidence="2" id="KW-1185">Reference proteome</keyword>
<gene>
    <name evidence="1" type="ORF">D0Y96_06705</name>
</gene>
<reference evidence="1 2" key="1">
    <citation type="submission" date="2018-08" db="EMBL/GenBank/DDBJ databases">
        <title>Acidipila sp. 4G-K13, an acidobacterium isolated from forest soil.</title>
        <authorList>
            <person name="Gao Z.-H."/>
            <person name="Qiu L.-H."/>
        </authorList>
    </citation>
    <scope>NUCLEOTIDE SEQUENCE [LARGE SCALE GENOMIC DNA]</scope>
    <source>
        <strain evidence="1 2">4G-K13</strain>
    </source>
</reference>
<proteinExistence type="predicted"/>
<accession>A0A372ISV9</accession>
<evidence type="ECO:0000313" key="1">
    <source>
        <dbReference type="EMBL" id="RFU17994.1"/>
    </source>
</evidence>
<sequence length="114" mass="12191">MLLPAAVGICLLSGCRSRYVQTTITNHTDTPLRLIEVDYPSASFGTDQIAPQQAFHYRFKVQGSGPVTITFTGDSGKPTNATGPQLSEGEQGTLQVSVEAGDHVKWATDLVTKP</sequence>
<dbReference type="OrthoDB" id="122654at2"/>
<evidence type="ECO:0008006" key="3">
    <source>
        <dbReference type="Google" id="ProtNLM"/>
    </source>
</evidence>
<name>A0A372ISV9_9BACT</name>